<keyword evidence="15" id="KW-1185">Reference proteome</keyword>
<proteinExistence type="inferred from homology"/>
<evidence type="ECO:0000256" key="5">
    <source>
        <dbReference type="ARBA" id="ARBA00022737"/>
    </source>
</evidence>
<dbReference type="PANTHER" id="PTHR45678:SF15">
    <property type="entry name" value="MITOCHONDRIAL SUBSTRATE CARRIER FAMILY PROTEIN X"/>
    <property type="match status" value="1"/>
</dbReference>
<dbReference type="PANTHER" id="PTHR45678">
    <property type="entry name" value="MITOCHONDRIAL 2-OXODICARBOXYLATE CARRIER 1-RELATED"/>
    <property type="match status" value="1"/>
</dbReference>
<feature type="repeat" description="Solcar" evidence="10">
    <location>
        <begin position="116"/>
        <end position="199"/>
    </location>
</feature>
<accession>A0A2P6NRB6</accession>
<evidence type="ECO:0000256" key="11">
    <source>
        <dbReference type="RuleBase" id="RU000488"/>
    </source>
</evidence>
<keyword evidence="8" id="KW-0496">Mitochondrion</keyword>
<evidence type="ECO:0000313" key="14">
    <source>
        <dbReference type="EMBL" id="PRP86512.1"/>
    </source>
</evidence>
<keyword evidence="9 10" id="KW-0472">Membrane</keyword>
<evidence type="ECO:0000256" key="3">
    <source>
        <dbReference type="ARBA" id="ARBA00022448"/>
    </source>
</evidence>
<feature type="repeat" description="Solcar" evidence="10">
    <location>
        <begin position="209"/>
        <end position="295"/>
    </location>
</feature>
<evidence type="ECO:0000256" key="4">
    <source>
        <dbReference type="ARBA" id="ARBA00022692"/>
    </source>
</evidence>
<comment type="subcellular location">
    <subcellularLocation>
        <location evidence="1">Mitochondrion inner membrane</location>
        <topology evidence="1">Multi-pass membrane protein</topology>
    </subcellularLocation>
</comment>
<reference evidence="14 15" key="1">
    <citation type="journal article" date="2018" name="Genome Biol. Evol.">
        <title>Multiple Roots of Fruiting Body Formation in Amoebozoa.</title>
        <authorList>
            <person name="Hillmann F."/>
            <person name="Forbes G."/>
            <person name="Novohradska S."/>
            <person name="Ferling I."/>
            <person name="Riege K."/>
            <person name="Groth M."/>
            <person name="Westermann M."/>
            <person name="Marz M."/>
            <person name="Spaller T."/>
            <person name="Winckler T."/>
            <person name="Schaap P."/>
            <person name="Glockner G."/>
        </authorList>
    </citation>
    <scope>NUCLEOTIDE SEQUENCE [LARGE SCALE GENOMIC DNA]</scope>
    <source>
        <strain evidence="14 15">Jena</strain>
    </source>
</reference>
<dbReference type="InterPro" id="IPR018108">
    <property type="entry name" value="MCP_transmembrane"/>
</dbReference>
<keyword evidence="3 11" id="KW-0813">Transport</keyword>
<gene>
    <name evidence="14" type="ORF">PROFUN_05294</name>
    <name evidence="13" type="ORF">PROFUN_08166</name>
</gene>
<keyword evidence="4 10" id="KW-0812">Transmembrane</keyword>
<evidence type="ECO:0000256" key="6">
    <source>
        <dbReference type="ARBA" id="ARBA00022792"/>
    </source>
</evidence>
<dbReference type="PRINTS" id="PR00926">
    <property type="entry name" value="MITOCARRIER"/>
</dbReference>
<evidence type="ECO:0000256" key="12">
    <source>
        <dbReference type="SAM" id="Phobius"/>
    </source>
</evidence>
<dbReference type="EMBL" id="MDYQ01000030">
    <property type="protein sequence ID" value="PRP86512.1"/>
    <property type="molecule type" value="Genomic_DNA"/>
</dbReference>
<protein>
    <submittedName>
        <fullName evidence="14">Uncharacterized protein</fullName>
    </submittedName>
</protein>
<keyword evidence="7 12" id="KW-1133">Transmembrane helix</keyword>
<dbReference type="PROSITE" id="PS50920">
    <property type="entry name" value="SOLCAR"/>
    <property type="match status" value="3"/>
</dbReference>
<dbReference type="GO" id="GO:0022857">
    <property type="term" value="F:transmembrane transporter activity"/>
    <property type="evidence" value="ECO:0007669"/>
    <property type="project" value="TreeGrafter"/>
</dbReference>
<feature type="transmembrane region" description="Helical" evidence="12">
    <location>
        <begin position="26"/>
        <end position="46"/>
    </location>
</feature>
<dbReference type="GO" id="GO:0005743">
    <property type="term" value="C:mitochondrial inner membrane"/>
    <property type="evidence" value="ECO:0007669"/>
    <property type="project" value="UniProtKB-SubCell"/>
</dbReference>
<dbReference type="InterPro" id="IPR023395">
    <property type="entry name" value="MCP_dom_sf"/>
</dbReference>
<evidence type="ECO:0000256" key="1">
    <source>
        <dbReference type="ARBA" id="ARBA00004448"/>
    </source>
</evidence>
<keyword evidence="5" id="KW-0677">Repeat</keyword>
<dbReference type="STRING" id="1890364.A0A2P6NRB6"/>
<evidence type="ECO:0000313" key="15">
    <source>
        <dbReference type="Proteomes" id="UP000241769"/>
    </source>
</evidence>
<sequence length="297" mass="32245">MSNNQTPTAPVVVKQPSIGKTILKNLVMGGIAGIIGACSTFPLDMVKTRMQNQRGAVRQYNGVLDCFRKIIAAEGVRGLYRGLPAQLVGITPEKAIKLTINDYIRYASTDKKTGKIKLQYEVLAGMAAGLSQVVATNPYEIVKVRLQTQALEGAGRKSGITVVRELGFRGLFKGSAATLLRDVPFSALYFSLYGNLKAIQLEKQQGKPLSVLQLFVASSAAGMFAGGLVTPADVIKTRIQVKQGAVPYKGIADCFNRILKEEGPRALYKGAVPRMMIISPLFGITLVVYEKLQRYFL</sequence>
<dbReference type="InParanoid" id="A0A2P6NRB6"/>
<dbReference type="InterPro" id="IPR051028">
    <property type="entry name" value="Mito_Solute_Carrier"/>
</dbReference>
<dbReference type="EMBL" id="MDYQ01000184">
    <property type="protein sequence ID" value="PRP79405.1"/>
    <property type="molecule type" value="Genomic_DNA"/>
</dbReference>
<keyword evidence="6" id="KW-0999">Mitochondrion inner membrane</keyword>
<evidence type="ECO:0000256" key="7">
    <source>
        <dbReference type="ARBA" id="ARBA00022989"/>
    </source>
</evidence>
<dbReference type="InterPro" id="IPR002067">
    <property type="entry name" value="MCP"/>
</dbReference>
<dbReference type="SUPFAM" id="SSF103506">
    <property type="entry name" value="Mitochondrial carrier"/>
    <property type="match status" value="1"/>
</dbReference>
<feature type="repeat" description="Solcar" evidence="10">
    <location>
        <begin position="20"/>
        <end position="107"/>
    </location>
</feature>
<dbReference type="Gene3D" id="1.50.40.10">
    <property type="entry name" value="Mitochondrial carrier domain"/>
    <property type="match status" value="1"/>
</dbReference>
<comment type="caution">
    <text evidence="14">The sequence shown here is derived from an EMBL/GenBank/DDBJ whole genome shotgun (WGS) entry which is preliminary data.</text>
</comment>
<dbReference type="FunFam" id="1.50.40.10:FF:000004">
    <property type="entry name" value="Calcium-binding mitochondrial carrier protein Aralar1"/>
    <property type="match status" value="1"/>
</dbReference>
<dbReference type="Proteomes" id="UP000241769">
    <property type="component" value="Unassembled WGS sequence"/>
</dbReference>
<evidence type="ECO:0000313" key="13">
    <source>
        <dbReference type="EMBL" id="PRP79405.1"/>
    </source>
</evidence>
<dbReference type="OrthoDB" id="2161at2759"/>
<dbReference type="FunCoup" id="A0A2P6NRB6">
    <property type="interactions" value="12"/>
</dbReference>
<organism evidence="14 15">
    <name type="scientific">Planoprotostelium fungivorum</name>
    <dbReference type="NCBI Taxonomy" id="1890364"/>
    <lineage>
        <taxon>Eukaryota</taxon>
        <taxon>Amoebozoa</taxon>
        <taxon>Evosea</taxon>
        <taxon>Variosea</taxon>
        <taxon>Cavosteliida</taxon>
        <taxon>Cavosteliaceae</taxon>
        <taxon>Planoprotostelium</taxon>
    </lineage>
</organism>
<evidence type="ECO:0000256" key="9">
    <source>
        <dbReference type="ARBA" id="ARBA00023136"/>
    </source>
</evidence>
<evidence type="ECO:0000256" key="8">
    <source>
        <dbReference type="ARBA" id="ARBA00023128"/>
    </source>
</evidence>
<dbReference type="Pfam" id="PF00153">
    <property type="entry name" value="Mito_carr"/>
    <property type="match status" value="3"/>
</dbReference>
<evidence type="ECO:0000256" key="10">
    <source>
        <dbReference type="PROSITE-ProRule" id="PRU00282"/>
    </source>
</evidence>
<name>A0A2P6NRB6_9EUKA</name>
<evidence type="ECO:0000256" key="2">
    <source>
        <dbReference type="ARBA" id="ARBA00006375"/>
    </source>
</evidence>
<dbReference type="AlphaFoldDB" id="A0A2P6NRB6"/>
<comment type="similarity">
    <text evidence="2 11">Belongs to the mitochondrial carrier (TC 2.A.29) family.</text>
</comment>